<dbReference type="InterPro" id="IPR000152">
    <property type="entry name" value="EGF-type_Asp/Asn_hydroxyl_site"/>
</dbReference>
<proteinExistence type="predicted"/>
<keyword evidence="10" id="KW-1185">Reference proteome</keyword>
<evidence type="ECO:0000256" key="5">
    <source>
        <dbReference type="ARBA" id="ARBA00023054"/>
    </source>
</evidence>
<evidence type="ECO:0000256" key="1">
    <source>
        <dbReference type="ARBA" id="ARBA00022536"/>
    </source>
</evidence>
<dbReference type="InterPro" id="IPR000742">
    <property type="entry name" value="EGF"/>
</dbReference>
<keyword evidence="4" id="KW-0106">Calcium</keyword>
<dbReference type="GO" id="GO:0009986">
    <property type="term" value="C:cell surface"/>
    <property type="evidence" value="ECO:0007669"/>
    <property type="project" value="TreeGrafter"/>
</dbReference>
<keyword evidence="2" id="KW-0732">Signal</keyword>
<dbReference type="InterPro" id="IPR050969">
    <property type="entry name" value="Dev_Signal_Modulators"/>
</dbReference>
<keyword evidence="5" id="KW-0175">Coiled coil</keyword>
<dbReference type="Pfam" id="PF07546">
    <property type="entry name" value="EMI"/>
    <property type="match status" value="1"/>
</dbReference>
<dbReference type="GO" id="GO:0005509">
    <property type="term" value="F:calcium ion binding"/>
    <property type="evidence" value="ECO:0007669"/>
    <property type="project" value="InterPro"/>
</dbReference>
<dbReference type="InterPro" id="IPR011489">
    <property type="entry name" value="EMI_domain"/>
</dbReference>
<keyword evidence="3" id="KW-0677">Repeat</keyword>
<protein>
    <recommendedName>
        <fullName evidence="8">EMI domain-containing protein</fullName>
    </recommendedName>
</protein>
<evidence type="ECO:0000256" key="3">
    <source>
        <dbReference type="ARBA" id="ARBA00022737"/>
    </source>
</evidence>
<dbReference type="GO" id="GO:0005102">
    <property type="term" value="F:signaling receptor binding"/>
    <property type="evidence" value="ECO:0007669"/>
    <property type="project" value="TreeGrafter"/>
</dbReference>
<evidence type="ECO:0000256" key="4">
    <source>
        <dbReference type="ARBA" id="ARBA00022837"/>
    </source>
</evidence>
<dbReference type="PANTHER" id="PTHR14949:SF21">
    <property type="entry name" value="EPIDERMAL GROWTH FACTOR-LIKE PROTEIN 7"/>
    <property type="match status" value="1"/>
</dbReference>
<dbReference type="PROSITE" id="PS51041">
    <property type="entry name" value="EMI"/>
    <property type="match status" value="1"/>
</dbReference>
<dbReference type="InterPro" id="IPR018097">
    <property type="entry name" value="EGF_Ca-bd_CS"/>
</dbReference>
<dbReference type="PANTHER" id="PTHR14949">
    <property type="entry name" value="EGF-LIKE-DOMAIN, MULTIPLE 7, 8"/>
    <property type="match status" value="1"/>
</dbReference>
<reference evidence="10" key="1">
    <citation type="journal article" date="2017" name="Nat. Commun.">
        <title>The North American bullfrog draft genome provides insight into hormonal regulation of long noncoding RNA.</title>
        <authorList>
            <person name="Hammond S.A."/>
            <person name="Warren R.L."/>
            <person name="Vandervalk B.P."/>
            <person name="Kucuk E."/>
            <person name="Khan H."/>
            <person name="Gibb E.A."/>
            <person name="Pandoh P."/>
            <person name="Kirk H."/>
            <person name="Zhao Y."/>
            <person name="Jones M."/>
            <person name="Mungall A.J."/>
            <person name="Coope R."/>
            <person name="Pleasance S."/>
            <person name="Moore R.A."/>
            <person name="Holt R.A."/>
            <person name="Round J.M."/>
            <person name="Ohora S."/>
            <person name="Walle B.V."/>
            <person name="Veldhoen N."/>
            <person name="Helbing C.C."/>
            <person name="Birol I."/>
        </authorList>
    </citation>
    <scope>NUCLEOTIDE SEQUENCE [LARGE SCALE GENOMIC DNA]</scope>
</reference>
<dbReference type="SMART" id="SM00181">
    <property type="entry name" value="EGF"/>
    <property type="match status" value="1"/>
</dbReference>
<dbReference type="PROSITE" id="PS01186">
    <property type="entry name" value="EGF_2"/>
    <property type="match status" value="1"/>
</dbReference>
<sequence>MFVTQSFVQPVYHPLITLCEGHRVCSTYRTTYKISYRQVTKKAPLPLYTCCPGWKRMDNHIQACTKVSCPSPCHNGGTCVGYNKCKCSTDVNECAMGSHHCAQTCVNIAGSFHCGCQDGFSLSEDGRSCDKVEKPATTQPPLLPPVENGTVGIPESVKEEIQELRNKIEVLEQKLQLVLAPFHSLSTSSPEDILGPVTLLAHSFQQLDRIDSLSEQISFLEERLETYAHLFKAYLLHISRPAPVRTNFDHQIRTPKASNLQDLWPLHDTKTVILTVIYDVCKKNYYNRMSETPRL</sequence>
<name>A0A2G9SEA9_AQUCT</name>
<dbReference type="SUPFAM" id="SSF57196">
    <property type="entry name" value="EGF/Laminin"/>
    <property type="match status" value="1"/>
</dbReference>
<dbReference type="Proteomes" id="UP000228934">
    <property type="component" value="Unassembled WGS sequence"/>
</dbReference>
<feature type="non-terminal residue" evidence="9">
    <location>
        <position position="295"/>
    </location>
</feature>
<dbReference type="PROSITE" id="PS01187">
    <property type="entry name" value="EGF_CA"/>
    <property type="match status" value="1"/>
</dbReference>
<dbReference type="Gene3D" id="2.10.25.10">
    <property type="entry name" value="Laminin"/>
    <property type="match status" value="2"/>
</dbReference>
<dbReference type="SMART" id="SM00179">
    <property type="entry name" value="EGF_CA"/>
    <property type="match status" value="1"/>
</dbReference>
<dbReference type="InterPro" id="IPR009030">
    <property type="entry name" value="Growth_fac_rcpt_cys_sf"/>
</dbReference>
<evidence type="ECO:0000256" key="2">
    <source>
        <dbReference type="ARBA" id="ARBA00022729"/>
    </source>
</evidence>
<dbReference type="FunFam" id="2.10.25.10:FF:000010">
    <property type="entry name" value="Pro-epidermal growth factor"/>
    <property type="match status" value="1"/>
</dbReference>
<evidence type="ECO:0000259" key="8">
    <source>
        <dbReference type="PROSITE" id="PS51041"/>
    </source>
</evidence>
<keyword evidence="6" id="KW-1015">Disulfide bond</keyword>
<dbReference type="Pfam" id="PF07645">
    <property type="entry name" value="EGF_CA"/>
    <property type="match status" value="1"/>
</dbReference>
<dbReference type="GO" id="GO:0005576">
    <property type="term" value="C:extracellular region"/>
    <property type="evidence" value="ECO:0007669"/>
    <property type="project" value="TreeGrafter"/>
</dbReference>
<dbReference type="PROSITE" id="PS00010">
    <property type="entry name" value="ASX_HYDROXYL"/>
    <property type="match status" value="1"/>
</dbReference>
<dbReference type="SUPFAM" id="SSF57184">
    <property type="entry name" value="Growth factor receptor domain"/>
    <property type="match status" value="1"/>
</dbReference>
<feature type="region of interest" description="Disordered" evidence="7">
    <location>
        <begin position="131"/>
        <end position="150"/>
    </location>
</feature>
<evidence type="ECO:0000256" key="7">
    <source>
        <dbReference type="SAM" id="MobiDB-lite"/>
    </source>
</evidence>
<keyword evidence="1" id="KW-0245">EGF-like domain</keyword>
<dbReference type="EMBL" id="KV924483">
    <property type="protein sequence ID" value="PIO38415.1"/>
    <property type="molecule type" value="Genomic_DNA"/>
</dbReference>
<dbReference type="InterPro" id="IPR049883">
    <property type="entry name" value="NOTCH1_EGF-like"/>
</dbReference>
<evidence type="ECO:0000313" key="10">
    <source>
        <dbReference type="Proteomes" id="UP000228934"/>
    </source>
</evidence>
<accession>A0A2G9SEA9</accession>
<dbReference type="AlphaFoldDB" id="A0A2G9SEA9"/>
<dbReference type="OrthoDB" id="155976at2759"/>
<organism evidence="9 10">
    <name type="scientific">Aquarana catesbeiana</name>
    <name type="common">American bullfrog</name>
    <name type="synonym">Rana catesbeiana</name>
    <dbReference type="NCBI Taxonomy" id="8400"/>
    <lineage>
        <taxon>Eukaryota</taxon>
        <taxon>Metazoa</taxon>
        <taxon>Chordata</taxon>
        <taxon>Craniata</taxon>
        <taxon>Vertebrata</taxon>
        <taxon>Euteleostomi</taxon>
        <taxon>Amphibia</taxon>
        <taxon>Batrachia</taxon>
        <taxon>Anura</taxon>
        <taxon>Neobatrachia</taxon>
        <taxon>Ranoidea</taxon>
        <taxon>Ranidae</taxon>
        <taxon>Aquarana</taxon>
    </lineage>
</organism>
<evidence type="ECO:0000256" key="6">
    <source>
        <dbReference type="ARBA" id="ARBA00023157"/>
    </source>
</evidence>
<evidence type="ECO:0000313" key="9">
    <source>
        <dbReference type="EMBL" id="PIO38415.1"/>
    </source>
</evidence>
<feature type="domain" description="EMI" evidence="8">
    <location>
        <begin position="1"/>
        <end position="66"/>
    </location>
</feature>
<gene>
    <name evidence="9" type="ORF">AB205_0019330</name>
</gene>
<dbReference type="InterPro" id="IPR001881">
    <property type="entry name" value="EGF-like_Ca-bd_dom"/>
</dbReference>